<dbReference type="Proteomes" id="UP001058098">
    <property type="component" value="Chromosome"/>
</dbReference>
<keyword evidence="1" id="KW-0328">Glycosyltransferase</keyword>
<dbReference type="PANTHER" id="PTHR30160:SF1">
    <property type="entry name" value="LIPOPOLYSACCHARIDE 1,2-N-ACETYLGLUCOSAMINETRANSFERASE-RELATED"/>
    <property type="match status" value="1"/>
</dbReference>
<dbReference type="CDD" id="cd03789">
    <property type="entry name" value="GT9_LPS_heptosyltransferase"/>
    <property type="match status" value="1"/>
</dbReference>
<proteinExistence type="predicted"/>
<reference evidence="3" key="1">
    <citation type="submission" date="2020-09" db="EMBL/GenBank/DDBJ databases">
        <title>Rhizobia associated with sainfoin plants.</title>
        <authorList>
            <person name="Asharfi S."/>
            <person name="Kuzmanovic N."/>
            <person name="Bunk B."/>
            <person name="Sproeer C."/>
            <person name="Becker M."/>
            <person name="Thuenen T."/>
        </authorList>
    </citation>
    <scope>NUCLEOTIDE SEQUENCE</scope>
    <source>
        <strain evidence="3">OM4</strain>
    </source>
</reference>
<keyword evidence="2" id="KW-0808">Transferase</keyword>
<evidence type="ECO:0000256" key="2">
    <source>
        <dbReference type="ARBA" id="ARBA00022679"/>
    </source>
</evidence>
<gene>
    <name evidence="3" type="ORF">IHQ72_31990</name>
</gene>
<name>A0ABY5QVP3_9HYPH</name>
<dbReference type="SUPFAM" id="SSF53756">
    <property type="entry name" value="UDP-Glycosyltransferase/glycogen phosphorylase"/>
    <property type="match status" value="1"/>
</dbReference>
<evidence type="ECO:0000313" key="4">
    <source>
        <dbReference type="Proteomes" id="UP001058098"/>
    </source>
</evidence>
<dbReference type="RefSeq" id="WP_258119798.1">
    <property type="nucleotide sequence ID" value="NZ_CP062229.1"/>
</dbReference>
<evidence type="ECO:0000256" key="1">
    <source>
        <dbReference type="ARBA" id="ARBA00022676"/>
    </source>
</evidence>
<dbReference type="InterPro" id="IPR002201">
    <property type="entry name" value="Glyco_trans_9"/>
</dbReference>
<dbReference type="Gene3D" id="3.40.50.2000">
    <property type="entry name" value="Glycogen Phosphorylase B"/>
    <property type="match status" value="2"/>
</dbReference>
<sequence>MGYFTKHDANKIIYRSWEEPEQSSAKMRILVLKLDYVGDFWMSLAPLKDLRQRFAHAHITLVVGSWNIDTAKQFDLADDYVAFDFFHRDPTVKTRKKAADIRPLLTGEFDLAIDMRVPDETRPILLEVPARHRAAIVDRHSMQQIDIAIAPFNLKLRRTIFYKLAQKIRIADKFPRRWLDWFVDRKQVRLQHVSEILLFLVAKAAACFDGEGQAGHRQSSTKSKAPIVVAPFSNSGLRDWPLANFGKLVAALSTRGEVVLVGRGESREALEEVAKIARDRGAAEIRTAVDLSELEFNHLIKSAALVVSNNSGAGHVAAQLGRPTVGIFTASHLPEIWGFRGPLVSMLMSVIECRGCGLDKVRRCPIKVRCKFDITPDLVIAEVNALMDHCKRRDKLIVARGWCDQHDRAPGGSLGPVS</sequence>
<evidence type="ECO:0000313" key="3">
    <source>
        <dbReference type="EMBL" id="UVC15148.1"/>
    </source>
</evidence>
<dbReference type="PANTHER" id="PTHR30160">
    <property type="entry name" value="TETRAACYLDISACCHARIDE 4'-KINASE-RELATED"/>
    <property type="match status" value="1"/>
</dbReference>
<dbReference type="EMBL" id="CP062229">
    <property type="protein sequence ID" value="UVC15148.1"/>
    <property type="molecule type" value="Genomic_DNA"/>
</dbReference>
<protein>
    <submittedName>
        <fullName evidence="3">Glycosyltransferase family 9 protein</fullName>
    </submittedName>
</protein>
<dbReference type="Pfam" id="PF01075">
    <property type="entry name" value="Glyco_transf_9"/>
    <property type="match status" value="1"/>
</dbReference>
<organism evidence="3 4">
    <name type="scientific">Mesorhizobium onobrychidis</name>
    <dbReference type="NCBI Taxonomy" id="2775404"/>
    <lineage>
        <taxon>Bacteria</taxon>
        <taxon>Pseudomonadati</taxon>
        <taxon>Pseudomonadota</taxon>
        <taxon>Alphaproteobacteria</taxon>
        <taxon>Hyphomicrobiales</taxon>
        <taxon>Phyllobacteriaceae</taxon>
        <taxon>Mesorhizobium</taxon>
    </lineage>
</organism>
<keyword evidence="4" id="KW-1185">Reference proteome</keyword>
<dbReference type="InterPro" id="IPR051199">
    <property type="entry name" value="LPS_LOS_Heptosyltrfase"/>
</dbReference>
<accession>A0ABY5QVP3</accession>